<dbReference type="GO" id="GO:0009116">
    <property type="term" value="P:nucleoside metabolic process"/>
    <property type="evidence" value="ECO:0007669"/>
    <property type="project" value="InterPro"/>
</dbReference>
<evidence type="ECO:0000313" key="6">
    <source>
        <dbReference type="Proteomes" id="UP000310421"/>
    </source>
</evidence>
<evidence type="ECO:0000256" key="2">
    <source>
        <dbReference type="PROSITE-ProRule" id="PRU00023"/>
    </source>
</evidence>
<dbReference type="PANTHER" id="PTHR10039:SF16">
    <property type="entry name" value="GPI INOSITOL-DEACYLASE"/>
    <property type="match status" value="1"/>
</dbReference>
<gene>
    <name evidence="5" type="ORF">D6D20_09998</name>
</gene>
<dbReference type="SMART" id="SM00248">
    <property type="entry name" value="ANK"/>
    <property type="match status" value="4"/>
</dbReference>
<evidence type="ECO:0000256" key="3">
    <source>
        <dbReference type="SAM" id="MobiDB-lite"/>
    </source>
</evidence>
<dbReference type="SUPFAM" id="SSF48403">
    <property type="entry name" value="Ankyrin repeat"/>
    <property type="match status" value="1"/>
</dbReference>
<dbReference type="AlphaFoldDB" id="A0A4S8YT85"/>
<dbReference type="Pfam" id="PF12796">
    <property type="entry name" value="Ank_2"/>
    <property type="match status" value="1"/>
</dbReference>
<feature type="region of interest" description="Disordered" evidence="3">
    <location>
        <begin position="715"/>
        <end position="744"/>
    </location>
</feature>
<dbReference type="PROSITE" id="PS50297">
    <property type="entry name" value="ANK_REP_REGION"/>
    <property type="match status" value="1"/>
</dbReference>
<keyword evidence="2" id="KW-0040">ANK repeat</keyword>
<dbReference type="Pfam" id="PF00023">
    <property type="entry name" value="Ank"/>
    <property type="match status" value="1"/>
</dbReference>
<dbReference type="PANTHER" id="PTHR10039">
    <property type="entry name" value="AMELOGENIN"/>
    <property type="match status" value="1"/>
</dbReference>
<dbReference type="Pfam" id="PF24883">
    <property type="entry name" value="NPHP3_N"/>
    <property type="match status" value="1"/>
</dbReference>
<dbReference type="InterPro" id="IPR036770">
    <property type="entry name" value="Ankyrin_rpt-contain_sf"/>
</dbReference>
<feature type="repeat" description="ANK" evidence="2">
    <location>
        <begin position="620"/>
        <end position="652"/>
    </location>
</feature>
<dbReference type="Gene3D" id="3.40.50.1580">
    <property type="entry name" value="Nucleoside phosphorylase domain"/>
    <property type="match status" value="1"/>
</dbReference>
<dbReference type="InterPro" id="IPR027417">
    <property type="entry name" value="P-loop_NTPase"/>
</dbReference>
<dbReference type="EMBL" id="QZAN01000233">
    <property type="protein sequence ID" value="THW54727.1"/>
    <property type="molecule type" value="Genomic_DNA"/>
</dbReference>
<organism evidence="5 6">
    <name type="scientific">Aureobasidium pullulans</name>
    <name type="common">Black yeast</name>
    <name type="synonym">Pullularia pullulans</name>
    <dbReference type="NCBI Taxonomy" id="5580"/>
    <lineage>
        <taxon>Eukaryota</taxon>
        <taxon>Fungi</taxon>
        <taxon>Dikarya</taxon>
        <taxon>Ascomycota</taxon>
        <taxon>Pezizomycotina</taxon>
        <taxon>Dothideomycetes</taxon>
        <taxon>Dothideomycetidae</taxon>
        <taxon>Dothideales</taxon>
        <taxon>Saccotheciaceae</taxon>
        <taxon>Aureobasidium</taxon>
    </lineage>
</organism>
<reference evidence="5 6" key="1">
    <citation type="submission" date="2018-10" db="EMBL/GenBank/DDBJ databases">
        <title>Fifty Aureobasidium pullulans genomes reveal a recombining polyextremotolerant generalist.</title>
        <authorList>
            <person name="Gostincar C."/>
            <person name="Turk M."/>
            <person name="Zajc J."/>
            <person name="Gunde-Cimerman N."/>
        </authorList>
    </citation>
    <scope>NUCLEOTIDE SEQUENCE [LARGE SCALE GENOMIC DNA]</scope>
    <source>
        <strain evidence="5 6">EXF-10751</strain>
    </source>
</reference>
<proteinExistence type="predicted"/>
<dbReference type="Gene3D" id="3.40.50.300">
    <property type="entry name" value="P-loop containing nucleotide triphosphate hydrolases"/>
    <property type="match status" value="1"/>
</dbReference>
<dbReference type="Gene3D" id="1.25.40.20">
    <property type="entry name" value="Ankyrin repeat-containing domain"/>
    <property type="match status" value="2"/>
</dbReference>
<dbReference type="InterPro" id="IPR035994">
    <property type="entry name" value="Nucleoside_phosphorylase_sf"/>
</dbReference>
<dbReference type="Proteomes" id="UP000310421">
    <property type="component" value="Unassembled WGS sequence"/>
</dbReference>
<dbReference type="SUPFAM" id="SSF52540">
    <property type="entry name" value="P-loop containing nucleoside triphosphate hydrolases"/>
    <property type="match status" value="1"/>
</dbReference>
<comment type="caution">
    <text evidence="5">The sequence shown here is derived from an EMBL/GenBank/DDBJ whole genome shotgun (WGS) entry which is preliminary data.</text>
</comment>
<dbReference type="InterPro" id="IPR002110">
    <property type="entry name" value="Ankyrin_rpt"/>
</dbReference>
<feature type="domain" description="Nephrocystin 3-like N-terminal" evidence="4">
    <location>
        <begin position="72"/>
        <end position="217"/>
    </location>
</feature>
<sequence length="835" mass="91767">MAVLSDGEYGVGSAASVITNMLNSFPNLRISLMVGIGGGAPTKQNDIRLGDVVVSSPKDGKGGVYSYWCLVWKTRPHSFLWLCGISGSGKTILSSIILRNLLGGTPDHVGYFYFDFNDQRKRSLEDMLRSLLAQLYRKISTASQSLDKMCSSNLHGTQQPSLQQMQDTFKIIVSSLGDVFIVMDALDESSSPSEILAWLTGIRSAQYLGLRLSVTSRAEGDLEPAIRKWPVSSEVLVLPQQSINEDIHTYVDGRVQTEEFEKWRSQPGLQELVVAEFTVRANGMFRWAACQVDVLKNCYNRPNIEKALKDLPKILHDTHARMLATVIASPQCREAITAIQFLLWSKGILHVDAIHDAILVRPEKCPAFDKADRYFDPLDVLKLCSSLIIVVASSQHHVESPYGYSGSTGFGVQLAHASVKEYLLSDSVISPFKEQLAEDRARTIIVRACLGYLSSLSDPSCVLGYVMAGYPFAYHASRFWASHARLIEGKDEETLQMILDFFQNKSKSFETCFELFCIKALDNLDRRRRSPLCFAAYEGLTVSCKHLVKTTDNLASDGILDDALVAASIRGHSDIVRLLLDNGASPDAMGGGFTAGSALKLAAVHDKQKIVEHLANDPKDDGSALHGASHAGLVNIVMCLLDQGANVKFKSGEYRCALMAAVREDREEVVAALLSRGANPLSIHVRTNALQVASDSRLRILRMLVDAEARGRANCRDDISPRSSMDSDDFVPMPSRSAPKVARETARPPLSILGRSHSCLLRERHIIAGVLVDNIFQLRTPPTDPSYTAGVDWPSILDSAISAGHRSVDKLLFASDIALELRGSFESLHTAVKKW</sequence>
<evidence type="ECO:0000259" key="4">
    <source>
        <dbReference type="Pfam" id="PF24883"/>
    </source>
</evidence>
<protein>
    <submittedName>
        <fullName evidence="5">Purine and uridine phosphorylase</fullName>
    </submittedName>
</protein>
<dbReference type="PROSITE" id="PS50088">
    <property type="entry name" value="ANK_REPEAT"/>
    <property type="match status" value="1"/>
</dbReference>
<name>A0A4S8YT85_AURPU</name>
<accession>A0A4S8YT85</accession>
<keyword evidence="1" id="KW-0677">Repeat</keyword>
<dbReference type="InterPro" id="IPR056884">
    <property type="entry name" value="NPHP3-like_N"/>
</dbReference>
<evidence type="ECO:0000256" key="1">
    <source>
        <dbReference type="ARBA" id="ARBA00022737"/>
    </source>
</evidence>
<dbReference type="GO" id="GO:0003824">
    <property type="term" value="F:catalytic activity"/>
    <property type="evidence" value="ECO:0007669"/>
    <property type="project" value="InterPro"/>
</dbReference>
<evidence type="ECO:0000313" key="5">
    <source>
        <dbReference type="EMBL" id="THW54727.1"/>
    </source>
</evidence>